<proteinExistence type="predicted"/>
<name>A0A6N6VDN5_9HYPH</name>
<organism evidence="2 3">
    <name type="scientific">Parvibaculum sedimenti</name>
    <dbReference type="NCBI Taxonomy" id="2608632"/>
    <lineage>
        <taxon>Bacteria</taxon>
        <taxon>Pseudomonadati</taxon>
        <taxon>Pseudomonadota</taxon>
        <taxon>Alphaproteobacteria</taxon>
        <taxon>Hyphomicrobiales</taxon>
        <taxon>Parvibaculaceae</taxon>
        <taxon>Parvibaculum</taxon>
    </lineage>
</organism>
<evidence type="ECO:0000313" key="2">
    <source>
        <dbReference type="EMBL" id="KAB7738766.1"/>
    </source>
</evidence>
<accession>A0A6N6VDN5</accession>
<keyword evidence="1" id="KW-0812">Transmembrane</keyword>
<keyword evidence="1" id="KW-0472">Membrane</keyword>
<evidence type="ECO:0000313" key="3">
    <source>
        <dbReference type="Proteomes" id="UP000468901"/>
    </source>
</evidence>
<dbReference type="RefSeq" id="WP_152217218.1">
    <property type="nucleotide sequence ID" value="NZ_JBAQYD010000025.1"/>
</dbReference>
<feature type="transmembrane region" description="Helical" evidence="1">
    <location>
        <begin position="27"/>
        <end position="47"/>
    </location>
</feature>
<keyword evidence="3" id="KW-1185">Reference proteome</keyword>
<dbReference type="EMBL" id="WESC01000016">
    <property type="protein sequence ID" value="KAB7738766.1"/>
    <property type="molecule type" value="Genomic_DNA"/>
</dbReference>
<dbReference type="AlphaFoldDB" id="A0A6N6VDN5"/>
<evidence type="ECO:0000256" key="1">
    <source>
        <dbReference type="SAM" id="Phobius"/>
    </source>
</evidence>
<dbReference type="InterPro" id="IPR018666">
    <property type="entry name" value="DUF2125"/>
</dbReference>
<sequence>MTDHFNDLMTSTPSEAPARKPASRARIFVPAIALAVLAAIYSVYWYVMAGKTREFLETFATEHHAGNVAVNWSGLSLSGYPYRIEASFTAPAISAPNAPEDWSWSARGLDADFLPYSLNHVVLKVDGEQLLQYRDTTKNGGRRHAVRITAEGTWASYVNVKDAPFGRLAIDVNNLVALKDGKAPSTGQRFAAGRLQFHTRPAEPAKGLADVSYDVAVQGNDMALDNADAPRVLGPRIDIISAQARIRNLPRTANASPGDFGRAWATGGGVVTISDMQIKWGPLDLWAQGELSLDAEARPQGRLEASIADYEGLLKALVKNKVISQKDQRIATVGLGIVAELQGDQAGRVRVPVTITEGKIFLGPVLVAKLEPLF</sequence>
<reference evidence="2 3" key="1">
    <citation type="submission" date="2019-09" db="EMBL/GenBank/DDBJ databases">
        <title>Parvibaculum sedimenti sp. nov., isolated from sediment.</title>
        <authorList>
            <person name="Wang Y."/>
        </authorList>
    </citation>
    <scope>NUCLEOTIDE SEQUENCE [LARGE SCALE GENOMIC DNA]</scope>
    <source>
        <strain evidence="2 3">HXT-9</strain>
    </source>
</reference>
<gene>
    <name evidence="2" type="ORF">F2P47_15095</name>
</gene>
<keyword evidence="1" id="KW-1133">Transmembrane helix</keyword>
<dbReference type="Proteomes" id="UP000468901">
    <property type="component" value="Unassembled WGS sequence"/>
</dbReference>
<comment type="caution">
    <text evidence="2">The sequence shown here is derived from an EMBL/GenBank/DDBJ whole genome shotgun (WGS) entry which is preliminary data.</text>
</comment>
<dbReference type="Pfam" id="PF09898">
    <property type="entry name" value="DUF2125"/>
    <property type="match status" value="1"/>
</dbReference>
<protein>
    <submittedName>
        <fullName evidence="2">DUF2125 domain-containing protein</fullName>
    </submittedName>
</protein>